<dbReference type="PANTHER" id="PTHR10672">
    <property type="entry name" value="ADDUCIN"/>
    <property type="match status" value="1"/>
</dbReference>
<dbReference type="InterPro" id="IPR001303">
    <property type="entry name" value="Aldolase_II/adducin_N"/>
</dbReference>
<dbReference type="Proteomes" id="UP001224845">
    <property type="component" value="Unassembled WGS sequence"/>
</dbReference>
<dbReference type="SMART" id="SM01007">
    <property type="entry name" value="Aldolase_II"/>
    <property type="match status" value="1"/>
</dbReference>
<sequence>MAEDLRSKNYFDDRATREMAKHLASPRRTLKENLACACRILAMTGQEAGLAGQISARSERAGAYWTLRFGLGFDEATPDDFIEVDGDLNTLTGSGMPNPATRFHLWVYEARPDVQSIVHTHSPWASALAAARQPLVIAQMDMTPLHEDCAFLAEWPGVPIADDEGVIISRALGSKRAIILAHHGYLTAGTTTQEATYLSVYLERAARMQIRAQAAFGPLTPVDDTLAREAHDYLLKPSIVNSTFDYWCRQAEAGSAAPLAGRPRP</sequence>
<gene>
    <name evidence="3" type="ORF">J2W39_003456</name>
</gene>
<dbReference type="GO" id="GO:0005856">
    <property type="term" value="C:cytoskeleton"/>
    <property type="evidence" value="ECO:0007669"/>
    <property type="project" value="TreeGrafter"/>
</dbReference>
<evidence type="ECO:0000259" key="2">
    <source>
        <dbReference type="SMART" id="SM01007"/>
    </source>
</evidence>
<comment type="caution">
    <text evidence="3">The sequence shown here is derived from an EMBL/GenBank/DDBJ whole genome shotgun (WGS) entry which is preliminary data.</text>
</comment>
<dbReference type="InterPro" id="IPR051017">
    <property type="entry name" value="Aldolase-II_Adducin_sf"/>
</dbReference>
<evidence type="ECO:0000256" key="1">
    <source>
        <dbReference type="ARBA" id="ARBA00037961"/>
    </source>
</evidence>
<feature type="domain" description="Class II aldolase/adducin N-terminal" evidence="2">
    <location>
        <begin position="32"/>
        <end position="210"/>
    </location>
</feature>
<dbReference type="NCBIfam" id="NF005484">
    <property type="entry name" value="PRK07090.1"/>
    <property type="match status" value="1"/>
</dbReference>
<dbReference type="AlphaFoldDB" id="A0AAW8EIY2"/>
<dbReference type="RefSeq" id="WP_307594820.1">
    <property type="nucleotide sequence ID" value="NZ_JAUSRV010000008.1"/>
</dbReference>
<organism evidence="3 4">
    <name type="scientific">Variovorax paradoxus</name>
    <dbReference type="NCBI Taxonomy" id="34073"/>
    <lineage>
        <taxon>Bacteria</taxon>
        <taxon>Pseudomonadati</taxon>
        <taxon>Pseudomonadota</taxon>
        <taxon>Betaproteobacteria</taxon>
        <taxon>Burkholderiales</taxon>
        <taxon>Comamonadaceae</taxon>
        <taxon>Variovorax</taxon>
    </lineage>
</organism>
<protein>
    <submittedName>
        <fullName evidence="3">L-fuculose-phosphate aldolase</fullName>
        <ecNumber evidence="3">4.1.2.17</ecNumber>
    </submittedName>
</protein>
<dbReference type="GO" id="GO:0008738">
    <property type="term" value="F:L-fuculose-phosphate aldolase activity"/>
    <property type="evidence" value="ECO:0007669"/>
    <property type="project" value="UniProtKB-EC"/>
</dbReference>
<comment type="similarity">
    <text evidence="1">Belongs to the aldolase class II family.</text>
</comment>
<keyword evidence="3" id="KW-0456">Lyase</keyword>
<name>A0AAW8EIY2_VARPD</name>
<dbReference type="GO" id="GO:0051015">
    <property type="term" value="F:actin filament binding"/>
    <property type="evidence" value="ECO:0007669"/>
    <property type="project" value="TreeGrafter"/>
</dbReference>
<dbReference type="Gene3D" id="3.40.225.10">
    <property type="entry name" value="Class II aldolase/adducin N-terminal domain"/>
    <property type="match status" value="1"/>
</dbReference>
<evidence type="ECO:0000313" key="3">
    <source>
        <dbReference type="EMBL" id="MDP9972214.1"/>
    </source>
</evidence>
<dbReference type="Pfam" id="PF00596">
    <property type="entry name" value="Aldolase_II"/>
    <property type="match status" value="1"/>
</dbReference>
<dbReference type="InterPro" id="IPR036409">
    <property type="entry name" value="Aldolase_II/adducin_N_sf"/>
</dbReference>
<dbReference type="EMBL" id="JAUSRV010000008">
    <property type="protein sequence ID" value="MDP9972214.1"/>
    <property type="molecule type" value="Genomic_DNA"/>
</dbReference>
<proteinExistence type="inferred from homology"/>
<dbReference type="EC" id="4.1.2.17" evidence="3"/>
<accession>A0AAW8EIY2</accession>
<dbReference type="SUPFAM" id="SSF53639">
    <property type="entry name" value="AraD/HMP-PK domain-like"/>
    <property type="match status" value="1"/>
</dbReference>
<reference evidence="3" key="1">
    <citation type="submission" date="2023-07" db="EMBL/GenBank/DDBJ databases">
        <title>Sorghum-associated microbial communities from plants grown in Nebraska, USA.</title>
        <authorList>
            <person name="Schachtman D."/>
        </authorList>
    </citation>
    <scope>NUCLEOTIDE SEQUENCE</scope>
    <source>
        <strain evidence="3">DS3315</strain>
    </source>
</reference>
<dbReference type="PANTHER" id="PTHR10672:SF3">
    <property type="entry name" value="PROTEIN HU-LI TAI SHAO"/>
    <property type="match status" value="1"/>
</dbReference>
<evidence type="ECO:0000313" key="4">
    <source>
        <dbReference type="Proteomes" id="UP001224845"/>
    </source>
</evidence>